<protein>
    <submittedName>
        <fullName evidence="5">L-arabinonolactonase</fullName>
    </submittedName>
</protein>
<dbReference type="SUPFAM" id="SSF63829">
    <property type="entry name" value="Calcium-dependent phosphotriesterase"/>
    <property type="match status" value="1"/>
</dbReference>
<dbReference type="PRINTS" id="PR01790">
    <property type="entry name" value="SMP30FAMILY"/>
</dbReference>
<dbReference type="GO" id="GO:0004341">
    <property type="term" value="F:gluconolactonase activity"/>
    <property type="evidence" value="ECO:0007669"/>
    <property type="project" value="TreeGrafter"/>
</dbReference>
<dbReference type="PANTHER" id="PTHR10907">
    <property type="entry name" value="REGUCALCIN"/>
    <property type="match status" value="1"/>
</dbReference>
<keyword evidence="3" id="KW-0862">Zinc</keyword>
<evidence type="ECO:0000313" key="6">
    <source>
        <dbReference type="Proteomes" id="UP000186406"/>
    </source>
</evidence>
<feature type="binding site" evidence="3">
    <location>
        <position position="195"/>
    </location>
    <ligand>
        <name>a divalent metal cation</name>
        <dbReference type="ChEBI" id="CHEBI:60240"/>
    </ligand>
</feature>
<evidence type="ECO:0000259" key="4">
    <source>
        <dbReference type="Pfam" id="PF08450"/>
    </source>
</evidence>
<dbReference type="PANTHER" id="PTHR10907:SF47">
    <property type="entry name" value="REGUCALCIN"/>
    <property type="match status" value="1"/>
</dbReference>
<proteinExistence type="inferred from homology"/>
<feature type="binding site" evidence="3">
    <location>
        <position position="152"/>
    </location>
    <ligand>
        <name>a divalent metal cation</name>
        <dbReference type="ChEBI" id="CHEBI:60240"/>
    </ligand>
</feature>
<dbReference type="InterPro" id="IPR013658">
    <property type="entry name" value="SGL"/>
</dbReference>
<dbReference type="OrthoDB" id="2633250at2"/>
<evidence type="ECO:0000313" key="5">
    <source>
        <dbReference type="EMBL" id="SHO61682.1"/>
    </source>
</evidence>
<comment type="cofactor">
    <cofactor evidence="3">
        <name>Zn(2+)</name>
        <dbReference type="ChEBI" id="CHEBI:29105"/>
    </cofactor>
    <text evidence="3">Binds 1 divalent metal cation per subunit.</text>
</comment>
<dbReference type="InterPro" id="IPR011042">
    <property type="entry name" value="6-blade_b-propeller_TolB-like"/>
</dbReference>
<evidence type="ECO:0000256" key="3">
    <source>
        <dbReference type="PIRSR" id="PIRSR605511-2"/>
    </source>
</evidence>
<evidence type="ECO:0000256" key="1">
    <source>
        <dbReference type="ARBA" id="ARBA00008853"/>
    </source>
</evidence>
<feature type="binding site" evidence="3">
    <location>
        <position position="106"/>
    </location>
    <ligand>
        <name>substrate</name>
    </ligand>
</feature>
<organism evidence="5 6">
    <name type="scientific">Pseudoxanthobacter soli DSM 19599</name>
    <dbReference type="NCBI Taxonomy" id="1123029"/>
    <lineage>
        <taxon>Bacteria</taxon>
        <taxon>Pseudomonadati</taxon>
        <taxon>Pseudomonadota</taxon>
        <taxon>Alphaproteobacteria</taxon>
        <taxon>Hyphomicrobiales</taxon>
        <taxon>Segnochrobactraceae</taxon>
        <taxon>Pseudoxanthobacter</taxon>
    </lineage>
</organism>
<dbReference type="GO" id="GO:0019853">
    <property type="term" value="P:L-ascorbic acid biosynthetic process"/>
    <property type="evidence" value="ECO:0007669"/>
    <property type="project" value="TreeGrafter"/>
</dbReference>
<feature type="active site" description="Proton donor/acceptor" evidence="2">
    <location>
        <position position="195"/>
    </location>
</feature>
<gene>
    <name evidence="5" type="ORF">SAMN02745172_00859</name>
</gene>
<evidence type="ECO:0000256" key="2">
    <source>
        <dbReference type="PIRSR" id="PIRSR605511-1"/>
    </source>
</evidence>
<dbReference type="Proteomes" id="UP000186406">
    <property type="component" value="Unassembled WGS sequence"/>
</dbReference>
<keyword evidence="3" id="KW-0479">Metal-binding</keyword>
<dbReference type="InterPro" id="IPR005511">
    <property type="entry name" value="SMP-30"/>
</dbReference>
<dbReference type="AlphaFoldDB" id="A0A1M7ZA41"/>
<dbReference type="GO" id="GO:0005509">
    <property type="term" value="F:calcium ion binding"/>
    <property type="evidence" value="ECO:0007669"/>
    <property type="project" value="TreeGrafter"/>
</dbReference>
<reference evidence="5 6" key="1">
    <citation type="submission" date="2016-12" db="EMBL/GenBank/DDBJ databases">
        <authorList>
            <person name="Song W.-J."/>
            <person name="Kurnit D.M."/>
        </authorList>
    </citation>
    <scope>NUCLEOTIDE SEQUENCE [LARGE SCALE GENOMIC DNA]</scope>
    <source>
        <strain evidence="5 6">DSM 19599</strain>
    </source>
</reference>
<comment type="similarity">
    <text evidence="1">Belongs to the SMP-30/CGR1 family.</text>
</comment>
<dbReference type="Pfam" id="PF08450">
    <property type="entry name" value="SGL"/>
    <property type="match status" value="1"/>
</dbReference>
<dbReference type="STRING" id="1123029.SAMN02745172_00859"/>
<name>A0A1M7ZA41_9HYPH</name>
<accession>A0A1M7ZA41</accession>
<dbReference type="Gene3D" id="2.120.10.30">
    <property type="entry name" value="TolB, C-terminal domain"/>
    <property type="match status" value="1"/>
</dbReference>
<dbReference type="EMBL" id="FRXO01000001">
    <property type="protein sequence ID" value="SHO61682.1"/>
    <property type="molecule type" value="Genomic_DNA"/>
</dbReference>
<feature type="domain" description="SMP-30/Gluconolactonase/LRE-like region" evidence="4">
    <location>
        <begin position="20"/>
        <end position="253"/>
    </location>
</feature>
<feature type="binding site" evidence="3">
    <location>
        <position position="21"/>
    </location>
    <ligand>
        <name>a divalent metal cation</name>
        <dbReference type="ChEBI" id="CHEBI:60240"/>
    </ligand>
</feature>
<keyword evidence="6" id="KW-1185">Reference proteome</keyword>
<dbReference type="RefSeq" id="WP_073625870.1">
    <property type="nucleotide sequence ID" value="NZ_FRXO01000001.1"/>
</dbReference>
<sequence length="288" mass="31114">MKEVVALQAVPVLDCANRHGEGILWNPADRRVWWTDIHGQGMWWFRPDDGLSGRVALPGRLCAFAPRAQGGWIMAFADGLELWSADFRCESRIHAFEPGNPHTRLNDGHTDRDGRFVVGGMNEGTGAFDSSVIRVDADRSVEVLFGGVSCANSICFAPDGATMFFADSPRRRIESIAYDDLAARRVFVEMPGIPDGSCVDAEGGLWNAVWEGAAVMRFDAQGRATHRIDLPVRRATCCAFGGDDLATLYITTSQLGADATERAETPLAGGLFAARPGLAGLAERPFAG</sequence>
<feature type="binding site" evidence="3">
    <location>
        <position position="104"/>
    </location>
    <ligand>
        <name>substrate</name>
    </ligand>
</feature>